<evidence type="ECO:0000313" key="1">
    <source>
        <dbReference type="EMBL" id="CEK90745.1"/>
    </source>
</evidence>
<dbReference type="EMBL" id="HACG01043880">
    <property type="protein sequence ID" value="CEK90745.1"/>
    <property type="molecule type" value="Transcribed_RNA"/>
</dbReference>
<proteinExistence type="predicted"/>
<organism evidence="2">
    <name type="scientific">Arion vulgaris</name>
    <dbReference type="NCBI Taxonomy" id="1028688"/>
    <lineage>
        <taxon>Eukaryota</taxon>
        <taxon>Metazoa</taxon>
        <taxon>Spiralia</taxon>
        <taxon>Lophotrochozoa</taxon>
        <taxon>Mollusca</taxon>
        <taxon>Gastropoda</taxon>
        <taxon>Heterobranchia</taxon>
        <taxon>Euthyneura</taxon>
        <taxon>Panpulmonata</taxon>
        <taxon>Eupulmonata</taxon>
        <taxon>Stylommatophora</taxon>
        <taxon>Helicina</taxon>
        <taxon>Arionoidea</taxon>
        <taxon>Arionidae</taxon>
        <taxon>Arion</taxon>
    </lineage>
</organism>
<name>A0A0B7BEK5_9EUPU</name>
<dbReference type="AlphaFoldDB" id="A0A0B7BEK5"/>
<protein>
    <submittedName>
        <fullName evidence="2">Uncharacterized protein</fullName>
    </submittedName>
</protein>
<accession>A0A0B7BEK5</accession>
<gene>
    <name evidence="2" type="primary">ORF178549</name>
    <name evidence="1" type="synonym">ORF178547</name>
</gene>
<evidence type="ECO:0000313" key="2">
    <source>
        <dbReference type="EMBL" id="CEK90746.1"/>
    </source>
</evidence>
<dbReference type="EMBL" id="HACG01043881">
    <property type="protein sequence ID" value="CEK90746.1"/>
    <property type="molecule type" value="Transcribed_RNA"/>
</dbReference>
<reference evidence="2" key="1">
    <citation type="submission" date="2014-12" db="EMBL/GenBank/DDBJ databases">
        <title>Insight into the proteome of Arion vulgaris.</title>
        <authorList>
            <person name="Aradska J."/>
            <person name="Bulat T."/>
            <person name="Smidak R."/>
            <person name="Sarate P."/>
            <person name="Gangsoo J."/>
            <person name="Sialana F."/>
            <person name="Bilban M."/>
            <person name="Lubec G."/>
        </authorList>
    </citation>
    <scope>NUCLEOTIDE SEQUENCE</scope>
    <source>
        <tissue evidence="2">Skin</tissue>
    </source>
</reference>
<sequence>MMMMNDPSDLPMQLLNHAVIVKTFIVLSSIGDRGWVKGFTKKVFKFCDLQHCRVKLDA</sequence>